<evidence type="ECO:0000313" key="3">
    <source>
        <dbReference type="Proteomes" id="UP000635565"/>
    </source>
</evidence>
<dbReference type="EMBL" id="BNJJ01000039">
    <property type="protein sequence ID" value="GHO89555.1"/>
    <property type="molecule type" value="Genomic_DNA"/>
</dbReference>
<organism evidence="2 3">
    <name type="scientific">Dictyobacter formicarum</name>
    <dbReference type="NCBI Taxonomy" id="2778368"/>
    <lineage>
        <taxon>Bacteria</taxon>
        <taxon>Bacillati</taxon>
        <taxon>Chloroflexota</taxon>
        <taxon>Ktedonobacteria</taxon>
        <taxon>Ktedonobacterales</taxon>
        <taxon>Dictyobacteraceae</taxon>
        <taxon>Dictyobacter</taxon>
    </lineage>
</organism>
<gene>
    <name evidence="2" type="ORF">KSZ_75610</name>
</gene>
<reference evidence="2 3" key="1">
    <citation type="journal article" date="2021" name="Int. J. Syst. Evol. Microbiol.">
        <title>Reticulibacter mediterranei gen. nov., sp. nov., within the new family Reticulibacteraceae fam. nov., and Ktedonospora formicarum gen. nov., sp. nov., Ktedonobacter robiniae sp. nov., Dictyobacter formicarum sp. nov. and Dictyobacter arantiisoli sp. nov., belonging to the class Ktedonobacteria.</title>
        <authorList>
            <person name="Yabe S."/>
            <person name="Zheng Y."/>
            <person name="Wang C.M."/>
            <person name="Sakai Y."/>
            <person name="Abe K."/>
            <person name="Yokota A."/>
            <person name="Donadio S."/>
            <person name="Cavaletti L."/>
            <person name="Monciardini P."/>
        </authorList>
    </citation>
    <scope>NUCLEOTIDE SEQUENCE [LARGE SCALE GENOMIC DNA]</scope>
    <source>
        <strain evidence="2 3">SOSP1-9</strain>
    </source>
</reference>
<dbReference type="Proteomes" id="UP000635565">
    <property type="component" value="Unassembled WGS sequence"/>
</dbReference>
<feature type="domain" description="SnoaL-like" evidence="1">
    <location>
        <begin position="9"/>
        <end position="131"/>
    </location>
</feature>
<protein>
    <recommendedName>
        <fullName evidence="1">SnoaL-like domain-containing protein</fullName>
    </recommendedName>
</protein>
<evidence type="ECO:0000313" key="2">
    <source>
        <dbReference type="EMBL" id="GHO89555.1"/>
    </source>
</evidence>
<dbReference type="Pfam" id="PF13577">
    <property type="entry name" value="SnoaL_4"/>
    <property type="match status" value="1"/>
</dbReference>
<evidence type="ECO:0000259" key="1">
    <source>
        <dbReference type="Pfam" id="PF13577"/>
    </source>
</evidence>
<accession>A0ABQ3VUB1</accession>
<dbReference type="InterPro" id="IPR037401">
    <property type="entry name" value="SnoaL-like"/>
</dbReference>
<comment type="caution">
    <text evidence="2">The sequence shown here is derived from an EMBL/GenBank/DDBJ whole genome shotgun (WGS) entry which is preliminary data.</text>
</comment>
<dbReference type="Gene3D" id="3.10.450.50">
    <property type="match status" value="1"/>
</dbReference>
<keyword evidence="3" id="KW-1185">Reference proteome</keyword>
<sequence>MNENDKFKELFDKLAVADLIQFERLYRDQQQWERLRTMYHPDSLIRIGWFVGTGDEYVDASHRLEAKKGGWHLTHLTGPTQVQVQGNRAIAETNTLIIRRSVLNGVLADATIYCRLHSRVERRNGEWRILTLDVVYEKDTIIPVYPSDHLELNREELAQAPAAYRFTSYNLKNIGYSVRADDLYATDHPERVAQLYREAEDWLYASDTADATNQ</sequence>
<name>A0ABQ3VUB1_9CHLR</name>
<dbReference type="SUPFAM" id="SSF54427">
    <property type="entry name" value="NTF2-like"/>
    <property type="match status" value="1"/>
</dbReference>
<dbReference type="InterPro" id="IPR032710">
    <property type="entry name" value="NTF2-like_dom_sf"/>
</dbReference>
<proteinExistence type="predicted"/>